<dbReference type="NCBIfam" id="NF008109">
    <property type="entry name" value="PRK10856.1"/>
    <property type="match status" value="1"/>
</dbReference>
<name>A0ABN8E1G2_9VIBR</name>
<dbReference type="PANTHER" id="PTHR34475">
    <property type="match status" value="1"/>
</dbReference>
<evidence type="ECO:0000256" key="1">
    <source>
        <dbReference type="SAM" id="MobiDB-lite"/>
    </source>
</evidence>
<dbReference type="EMBL" id="CAKLDM010000002">
    <property type="protein sequence ID" value="CAH0538827.1"/>
    <property type="molecule type" value="Genomic_DNA"/>
</dbReference>
<organism evidence="4 5">
    <name type="scientific">Vibrio marisflavi CECT 7928</name>
    <dbReference type="NCBI Taxonomy" id="634439"/>
    <lineage>
        <taxon>Bacteria</taxon>
        <taxon>Pseudomonadati</taxon>
        <taxon>Pseudomonadota</taxon>
        <taxon>Gammaproteobacteria</taxon>
        <taxon>Vibrionales</taxon>
        <taxon>Vibrionaceae</taxon>
        <taxon>Vibrio</taxon>
    </lineage>
</organism>
<comment type="caution">
    <text evidence="4">The sequence shown here is derived from an EMBL/GenBank/DDBJ whole genome shotgun (WGS) entry which is preliminary data.</text>
</comment>
<dbReference type="InterPro" id="IPR001387">
    <property type="entry name" value="Cro/C1-type_HTH"/>
</dbReference>
<feature type="domain" description="HTH cro/C1-type" evidence="3">
    <location>
        <begin position="25"/>
        <end position="57"/>
    </location>
</feature>
<evidence type="ECO:0000259" key="3">
    <source>
        <dbReference type="PROSITE" id="PS50943"/>
    </source>
</evidence>
<keyword evidence="2" id="KW-0472">Membrane</keyword>
<reference evidence="4" key="1">
    <citation type="submission" date="2021-11" db="EMBL/GenBank/DDBJ databases">
        <authorList>
            <person name="Rodrigo-Torres L."/>
            <person name="Arahal R. D."/>
            <person name="Lucena T."/>
        </authorList>
    </citation>
    <scope>NUCLEOTIDE SEQUENCE</scope>
    <source>
        <strain evidence="4">CECT 7928</strain>
    </source>
</reference>
<evidence type="ECO:0000256" key="2">
    <source>
        <dbReference type="SAM" id="Phobius"/>
    </source>
</evidence>
<dbReference type="InterPro" id="IPR010982">
    <property type="entry name" value="Lambda_DNA-bd_dom_sf"/>
</dbReference>
<dbReference type="SMART" id="SM00530">
    <property type="entry name" value="HTH_XRE"/>
    <property type="match status" value="1"/>
</dbReference>
<dbReference type="SUPFAM" id="SSF47413">
    <property type="entry name" value="lambda repressor-like DNA-binding domains"/>
    <property type="match status" value="1"/>
</dbReference>
<dbReference type="Gene3D" id="1.10.260.40">
    <property type="entry name" value="lambda repressor-like DNA-binding domains"/>
    <property type="match status" value="1"/>
</dbReference>
<feature type="transmembrane region" description="Helical" evidence="2">
    <location>
        <begin position="118"/>
        <end position="138"/>
    </location>
</feature>
<keyword evidence="5" id="KW-1185">Reference proteome</keyword>
<proteinExistence type="predicted"/>
<dbReference type="Pfam" id="PF13413">
    <property type="entry name" value="HTH_25"/>
    <property type="match status" value="1"/>
</dbReference>
<feature type="region of interest" description="Disordered" evidence="1">
    <location>
        <begin position="91"/>
        <end position="110"/>
    </location>
</feature>
<keyword evidence="2" id="KW-0812">Transmembrane</keyword>
<keyword evidence="2" id="KW-1133">Transmembrane helix</keyword>
<dbReference type="PROSITE" id="PS50943">
    <property type="entry name" value="HTH_CROC1"/>
    <property type="match status" value="1"/>
</dbReference>
<feature type="region of interest" description="Disordered" evidence="1">
    <location>
        <begin position="150"/>
        <end position="237"/>
    </location>
</feature>
<accession>A0ABN8E1G2</accession>
<feature type="compositionally biased region" description="Polar residues" evidence="1">
    <location>
        <begin position="207"/>
        <end position="220"/>
    </location>
</feature>
<sequence>MSTKQNILVEEEIVESVELEAGTILKQKREELGLSQKQIADRLRLKLSIIKDIENNNFEIGQVATFTRGYLRSYAKAVGIEESTILEALGDKSGTKPQAQDMTSFSRKTKREKHDSRIMIITWGILAIIIGISSLWWWQNQQRDTLLTPSTSIQAPAPSSDTTTDTSATTAVNGSTSSSQAAANSTNNSASKSVESEASVKPAVKQEQPTVAPETNSTQDSAKEVQPSATTSQVPASDTANQVVANKTIDMSFKADCWLQVKDATGKVLVSGIKKGGQSLNLSGEAPFNVILGAPENVSMTFASEPVDLSRYTPGKVARFTLP</sequence>
<dbReference type="InterPro" id="IPR050400">
    <property type="entry name" value="Bact_Cytoskel_RodZ"/>
</dbReference>
<evidence type="ECO:0000313" key="5">
    <source>
        <dbReference type="Proteomes" id="UP000838748"/>
    </source>
</evidence>
<feature type="compositionally biased region" description="Polar residues" evidence="1">
    <location>
        <begin position="95"/>
        <end position="106"/>
    </location>
</feature>
<dbReference type="RefSeq" id="WP_237361026.1">
    <property type="nucleotide sequence ID" value="NZ_CAKLDM010000002.1"/>
</dbReference>
<dbReference type="Proteomes" id="UP000838748">
    <property type="component" value="Unassembled WGS sequence"/>
</dbReference>
<feature type="compositionally biased region" description="Polar residues" evidence="1">
    <location>
        <begin position="227"/>
        <end position="237"/>
    </location>
</feature>
<feature type="compositionally biased region" description="Low complexity" evidence="1">
    <location>
        <begin position="155"/>
        <end position="201"/>
    </location>
</feature>
<dbReference type="CDD" id="cd00093">
    <property type="entry name" value="HTH_XRE"/>
    <property type="match status" value="1"/>
</dbReference>
<dbReference type="PANTHER" id="PTHR34475:SF1">
    <property type="entry name" value="CYTOSKELETON PROTEIN RODZ"/>
    <property type="match status" value="1"/>
</dbReference>
<gene>
    <name evidence="4" type="primary">rodZ</name>
    <name evidence="4" type="ORF">VMF7928_01686</name>
</gene>
<evidence type="ECO:0000313" key="4">
    <source>
        <dbReference type="EMBL" id="CAH0538827.1"/>
    </source>
</evidence>
<dbReference type="InterPro" id="IPR025194">
    <property type="entry name" value="RodZ-like_C"/>
</dbReference>
<dbReference type="Pfam" id="PF13464">
    <property type="entry name" value="RodZ_C"/>
    <property type="match status" value="1"/>
</dbReference>
<protein>
    <submittedName>
        <fullName evidence="4">Cytoskeleton protein RodZ</fullName>
    </submittedName>
</protein>